<protein>
    <recommendedName>
        <fullName evidence="3">Mannan endo-1,4-beta-mannosidase</fullName>
    </recommendedName>
</protein>
<dbReference type="Proteomes" id="UP000824469">
    <property type="component" value="Unassembled WGS sequence"/>
</dbReference>
<sequence length="69" mass="7444">DCDKTLNMPVVFSEFGTSSRDPGFNSSYRDTFIKTVYDSILSSAKHGGAGAGSLIWQLFPDGVDYMADG</sequence>
<dbReference type="GO" id="GO:0016985">
    <property type="term" value="F:mannan endo-1,4-beta-mannosidase activity"/>
    <property type="evidence" value="ECO:0007669"/>
    <property type="project" value="UniProtKB-EC"/>
</dbReference>
<dbReference type="Gene3D" id="3.20.20.80">
    <property type="entry name" value="Glycosidases"/>
    <property type="match status" value="1"/>
</dbReference>
<dbReference type="EMBL" id="JAHRHJ020000001">
    <property type="protein sequence ID" value="KAH9330457.1"/>
    <property type="molecule type" value="Genomic_DNA"/>
</dbReference>
<dbReference type="InterPro" id="IPR045053">
    <property type="entry name" value="MAN-like"/>
</dbReference>
<name>A0AA38LR71_TAXCH</name>
<dbReference type="OMA" id="VDYMADG"/>
<keyword evidence="2" id="KW-1185">Reference proteome</keyword>
<feature type="non-terminal residue" evidence="1">
    <location>
        <position position="69"/>
    </location>
</feature>
<organism evidence="1 2">
    <name type="scientific">Taxus chinensis</name>
    <name type="common">Chinese yew</name>
    <name type="synonym">Taxus wallichiana var. chinensis</name>
    <dbReference type="NCBI Taxonomy" id="29808"/>
    <lineage>
        <taxon>Eukaryota</taxon>
        <taxon>Viridiplantae</taxon>
        <taxon>Streptophyta</taxon>
        <taxon>Embryophyta</taxon>
        <taxon>Tracheophyta</taxon>
        <taxon>Spermatophyta</taxon>
        <taxon>Pinopsida</taxon>
        <taxon>Pinidae</taxon>
        <taxon>Conifers II</taxon>
        <taxon>Cupressales</taxon>
        <taxon>Taxaceae</taxon>
        <taxon>Taxus</taxon>
    </lineage>
</organism>
<dbReference type="AlphaFoldDB" id="A0AA38LR71"/>
<dbReference type="InterPro" id="IPR017853">
    <property type="entry name" value="GH"/>
</dbReference>
<feature type="non-terminal residue" evidence="1">
    <location>
        <position position="1"/>
    </location>
</feature>
<proteinExistence type="predicted"/>
<evidence type="ECO:0008006" key="3">
    <source>
        <dbReference type="Google" id="ProtNLM"/>
    </source>
</evidence>
<dbReference type="SUPFAM" id="SSF51445">
    <property type="entry name" value="(Trans)glycosidases"/>
    <property type="match status" value="1"/>
</dbReference>
<dbReference type="PANTHER" id="PTHR31451">
    <property type="match status" value="1"/>
</dbReference>
<evidence type="ECO:0000313" key="2">
    <source>
        <dbReference type="Proteomes" id="UP000824469"/>
    </source>
</evidence>
<accession>A0AA38LR71</accession>
<comment type="caution">
    <text evidence="1">The sequence shown here is derived from an EMBL/GenBank/DDBJ whole genome shotgun (WGS) entry which is preliminary data.</text>
</comment>
<dbReference type="PANTHER" id="PTHR31451:SF54">
    <property type="entry name" value="MANNAN ENDO-1,4-BETA-MANNOSIDASE 6"/>
    <property type="match status" value="1"/>
</dbReference>
<reference evidence="1 2" key="1">
    <citation type="journal article" date="2021" name="Nat. Plants">
        <title>The Taxus genome provides insights into paclitaxel biosynthesis.</title>
        <authorList>
            <person name="Xiong X."/>
            <person name="Gou J."/>
            <person name="Liao Q."/>
            <person name="Li Y."/>
            <person name="Zhou Q."/>
            <person name="Bi G."/>
            <person name="Li C."/>
            <person name="Du R."/>
            <person name="Wang X."/>
            <person name="Sun T."/>
            <person name="Guo L."/>
            <person name="Liang H."/>
            <person name="Lu P."/>
            <person name="Wu Y."/>
            <person name="Zhang Z."/>
            <person name="Ro D.K."/>
            <person name="Shang Y."/>
            <person name="Huang S."/>
            <person name="Yan J."/>
        </authorList>
    </citation>
    <scope>NUCLEOTIDE SEQUENCE [LARGE SCALE GENOMIC DNA]</scope>
    <source>
        <strain evidence="1">Ta-2019</strain>
    </source>
</reference>
<evidence type="ECO:0000313" key="1">
    <source>
        <dbReference type="EMBL" id="KAH9330457.1"/>
    </source>
</evidence>
<gene>
    <name evidence="1" type="ORF">KI387_002565</name>
</gene>